<name>A0A9W6GNQ4_9FUSO</name>
<dbReference type="EMBL" id="BSDY01000018">
    <property type="protein sequence ID" value="GLI57475.1"/>
    <property type="molecule type" value="Genomic_DNA"/>
</dbReference>
<dbReference type="Gene3D" id="3.30.1330.30">
    <property type="match status" value="1"/>
</dbReference>
<protein>
    <recommendedName>
        <fullName evidence="3">DUF1694 domain-containing protein</fullName>
    </recommendedName>
</protein>
<sequence>MAYKEVLDEREKTKIRFIKTQMEKGEYLGEFKENVIAALKKDQLEEDDVYIEIIEAMKEGDVSLLKMRRDVSLDRLKPYIREAENLGLRYQLVDGLSYRGEIALVVVSKDALDNADEDVVIRDMDQDFIDAGLGEELSKARGQKICKECYEKIKDTLPEYLGCFKKMGILDKLLGNKCPGCTKK</sequence>
<comment type="caution">
    <text evidence="1">The sequence shown here is derived from an EMBL/GenBank/DDBJ whole genome shotgun (WGS) entry which is preliminary data.</text>
</comment>
<proteinExistence type="predicted"/>
<dbReference type="InterPro" id="IPR029064">
    <property type="entry name" value="Ribosomal_eL30-like_sf"/>
</dbReference>
<evidence type="ECO:0008006" key="3">
    <source>
        <dbReference type="Google" id="ProtNLM"/>
    </source>
</evidence>
<dbReference type="RefSeq" id="WP_281837118.1">
    <property type="nucleotide sequence ID" value="NZ_BSDY01000018.1"/>
</dbReference>
<dbReference type="Proteomes" id="UP001144471">
    <property type="component" value="Unassembled WGS sequence"/>
</dbReference>
<evidence type="ECO:0000313" key="2">
    <source>
        <dbReference type="Proteomes" id="UP001144471"/>
    </source>
</evidence>
<dbReference type="SUPFAM" id="SSF160515">
    <property type="entry name" value="YueI-like"/>
    <property type="match status" value="1"/>
</dbReference>
<dbReference type="Pfam" id="PF07997">
    <property type="entry name" value="DUF1694"/>
    <property type="match status" value="1"/>
</dbReference>
<gene>
    <name evidence="1" type="ORF">PM10SUCC1_29890</name>
</gene>
<dbReference type="InterPro" id="IPR012543">
    <property type="entry name" value="DUF1694"/>
</dbReference>
<dbReference type="AlphaFoldDB" id="A0A9W6GNQ4"/>
<accession>A0A9W6GNQ4</accession>
<reference evidence="1" key="1">
    <citation type="submission" date="2022-12" db="EMBL/GenBank/DDBJ databases">
        <title>Reference genome sequencing for broad-spectrum identification of bacterial and archaeal isolates by mass spectrometry.</title>
        <authorList>
            <person name="Sekiguchi Y."/>
            <person name="Tourlousse D.M."/>
        </authorList>
    </citation>
    <scope>NUCLEOTIDE SEQUENCE</scope>
    <source>
        <strain evidence="1">10succ1</strain>
    </source>
</reference>
<organism evidence="1 2">
    <name type="scientific">Propionigenium maris DSM 9537</name>
    <dbReference type="NCBI Taxonomy" id="1123000"/>
    <lineage>
        <taxon>Bacteria</taxon>
        <taxon>Fusobacteriati</taxon>
        <taxon>Fusobacteriota</taxon>
        <taxon>Fusobacteriia</taxon>
        <taxon>Fusobacteriales</taxon>
        <taxon>Fusobacteriaceae</taxon>
        <taxon>Propionigenium</taxon>
    </lineage>
</organism>
<evidence type="ECO:0000313" key="1">
    <source>
        <dbReference type="EMBL" id="GLI57475.1"/>
    </source>
</evidence>
<keyword evidence="2" id="KW-1185">Reference proteome</keyword>